<protein>
    <submittedName>
        <fullName evidence="6">ArsR family transcriptional regulator</fullName>
    </submittedName>
</protein>
<dbReference type="Pfam" id="PF01022">
    <property type="entry name" value="HTH_5"/>
    <property type="match status" value="1"/>
</dbReference>
<dbReference type="SMART" id="SM00418">
    <property type="entry name" value="HTH_ARSR"/>
    <property type="match status" value="1"/>
</dbReference>
<dbReference type="PROSITE" id="PS00846">
    <property type="entry name" value="HTH_ARSR_1"/>
    <property type="match status" value="1"/>
</dbReference>
<dbReference type="InterPro" id="IPR018334">
    <property type="entry name" value="ArsR_HTH"/>
</dbReference>
<dbReference type="InterPro" id="IPR051011">
    <property type="entry name" value="Metal_resp_trans_reg"/>
</dbReference>
<keyword evidence="2" id="KW-0238">DNA-binding</keyword>
<evidence type="ECO:0000256" key="4">
    <source>
        <dbReference type="ARBA" id="ARBA00043263"/>
    </source>
</evidence>
<keyword evidence="4" id="KW-0105">Cadmium resistance</keyword>
<reference evidence="6 7" key="1">
    <citation type="submission" date="2021-03" db="EMBL/GenBank/DDBJ databases">
        <title>Genomic Encyclopedia of Type Strains, Phase IV (KMG-IV): sequencing the most valuable type-strain genomes for metagenomic binning, comparative biology and taxonomic classification.</title>
        <authorList>
            <person name="Goeker M."/>
        </authorList>
    </citation>
    <scope>NUCLEOTIDE SEQUENCE [LARGE SCALE GENOMIC DNA]</scope>
    <source>
        <strain evidence="6 7">DSM 6139</strain>
    </source>
</reference>
<dbReference type="NCBIfam" id="NF033788">
    <property type="entry name" value="HTH_metalloreg"/>
    <property type="match status" value="1"/>
</dbReference>
<dbReference type="InterPro" id="IPR036390">
    <property type="entry name" value="WH_DNA-bd_sf"/>
</dbReference>
<sequence length="114" mass="12903">METCEITLIHKELADEAQGSLPDDSVILGMADFFKVFGDPTRVRILTALRRRELCVCDLAYVLGMSSSAVSHQLRGLKSARLVKNRRDGKIMYYSLSDEHVEKILDLGFTHMEE</sequence>
<evidence type="ECO:0000256" key="3">
    <source>
        <dbReference type="ARBA" id="ARBA00023163"/>
    </source>
</evidence>
<dbReference type="PANTHER" id="PTHR43132">
    <property type="entry name" value="ARSENICAL RESISTANCE OPERON REPRESSOR ARSR-RELATED"/>
    <property type="match status" value="1"/>
</dbReference>
<keyword evidence="3" id="KW-0804">Transcription</keyword>
<evidence type="ECO:0000313" key="7">
    <source>
        <dbReference type="Proteomes" id="UP001519271"/>
    </source>
</evidence>
<evidence type="ECO:0000256" key="2">
    <source>
        <dbReference type="ARBA" id="ARBA00023125"/>
    </source>
</evidence>
<accession>A0ABS4G4P7</accession>
<evidence type="ECO:0000313" key="6">
    <source>
        <dbReference type="EMBL" id="MBP1919530.1"/>
    </source>
</evidence>
<gene>
    <name evidence="6" type="ORF">J2Z34_002019</name>
</gene>
<evidence type="ECO:0000256" key="1">
    <source>
        <dbReference type="ARBA" id="ARBA00023015"/>
    </source>
</evidence>
<dbReference type="PROSITE" id="PS50987">
    <property type="entry name" value="HTH_ARSR_2"/>
    <property type="match status" value="1"/>
</dbReference>
<dbReference type="SUPFAM" id="SSF46785">
    <property type="entry name" value="Winged helix' DNA-binding domain"/>
    <property type="match status" value="1"/>
</dbReference>
<evidence type="ECO:0000259" key="5">
    <source>
        <dbReference type="PROSITE" id="PS50987"/>
    </source>
</evidence>
<dbReference type="InterPro" id="IPR001845">
    <property type="entry name" value="HTH_ArsR_DNA-bd_dom"/>
</dbReference>
<organism evidence="6 7">
    <name type="scientific">Youngiibacter multivorans</name>
    <dbReference type="NCBI Taxonomy" id="937251"/>
    <lineage>
        <taxon>Bacteria</taxon>
        <taxon>Bacillati</taxon>
        <taxon>Bacillota</taxon>
        <taxon>Clostridia</taxon>
        <taxon>Eubacteriales</taxon>
        <taxon>Clostridiaceae</taxon>
        <taxon>Youngiibacter</taxon>
    </lineage>
</organism>
<dbReference type="InterPro" id="IPR036388">
    <property type="entry name" value="WH-like_DNA-bd_sf"/>
</dbReference>
<dbReference type="InterPro" id="IPR011991">
    <property type="entry name" value="ArsR-like_HTH"/>
</dbReference>
<dbReference type="PANTHER" id="PTHR43132:SF6">
    <property type="entry name" value="HTH-TYPE TRANSCRIPTIONAL REPRESSOR CZRA"/>
    <property type="match status" value="1"/>
</dbReference>
<dbReference type="CDD" id="cd00090">
    <property type="entry name" value="HTH_ARSR"/>
    <property type="match status" value="1"/>
</dbReference>
<dbReference type="Gene3D" id="1.10.10.10">
    <property type="entry name" value="Winged helix-like DNA-binding domain superfamily/Winged helix DNA-binding domain"/>
    <property type="match status" value="1"/>
</dbReference>
<dbReference type="RefSeq" id="WP_209459732.1">
    <property type="nucleotide sequence ID" value="NZ_JAGGKC010000016.1"/>
</dbReference>
<keyword evidence="1" id="KW-0805">Transcription regulation</keyword>
<dbReference type="Proteomes" id="UP001519271">
    <property type="component" value="Unassembled WGS sequence"/>
</dbReference>
<dbReference type="EMBL" id="JAGGKC010000016">
    <property type="protein sequence ID" value="MBP1919530.1"/>
    <property type="molecule type" value="Genomic_DNA"/>
</dbReference>
<proteinExistence type="predicted"/>
<dbReference type="PRINTS" id="PR00778">
    <property type="entry name" value="HTHARSR"/>
</dbReference>
<feature type="domain" description="HTH arsR-type" evidence="5">
    <location>
        <begin position="22"/>
        <end position="114"/>
    </location>
</feature>
<name>A0ABS4G4P7_9CLOT</name>
<comment type="caution">
    <text evidence="6">The sequence shown here is derived from an EMBL/GenBank/DDBJ whole genome shotgun (WGS) entry which is preliminary data.</text>
</comment>
<keyword evidence="7" id="KW-1185">Reference proteome</keyword>